<dbReference type="RefSeq" id="XP_017037384.1">
    <property type="nucleotide sequence ID" value="XM_017181895.2"/>
</dbReference>
<accession>A0A6P4JRT0</accession>
<name>A0A6P4JRT0_DROKI</name>
<dbReference type="PANTHER" id="PTHR31025:SF9">
    <property type="entry name" value="SI:DKEY-286J15.1"/>
    <property type="match status" value="1"/>
</dbReference>
<gene>
    <name evidence="2" type="primary">LOC108085338</name>
</gene>
<dbReference type="OrthoDB" id="8041334at2759"/>
<dbReference type="Proteomes" id="UP001652661">
    <property type="component" value="Chromosome 2L"/>
</dbReference>
<reference evidence="1" key="1">
    <citation type="submission" date="2025-05" db="UniProtKB">
        <authorList>
            <consortium name="RefSeq"/>
        </authorList>
    </citation>
    <scope>NUCLEOTIDE SEQUENCE [LARGE SCALE GENOMIC DNA]</scope>
    <source>
        <strain evidence="1">14028-0561.14</strain>
    </source>
</reference>
<evidence type="ECO:0000313" key="2">
    <source>
        <dbReference type="RefSeq" id="XP_017037384.1"/>
    </source>
</evidence>
<dbReference type="GeneID" id="108085338"/>
<keyword evidence="1" id="KW-1185">Reference proteome</keyword>
<organism evidence="1 2">
    <name type="scientific">Drosophila kikkawai</name>
    <name type="common">Fruit fly</name>
    <dbReference type="NCBI Taxonomy" id="30033"/>
    <lineage>
        <taxon>Eukaryota</taxon>
        <taxon>Metazoa</taxon>
        <taxon>Ecdysozoa</taxon>
        <taxon>Arthropoda</taxon>
        <taxon>Hexapoda</taxon>
        <taxon>Insecta</taxon>
        <taxon>Pterygota</taxon>
        <taxon>Neoptera</taxon>
        <taxon>Endopterygota</taxon>
        <taxon>Diptera</taxon>
        <taxon>Brachycera</taxon>
        <taxon>Muscomorpha</taxon>
        <taxon>Ephydroidea</taxon>
        <taxon>Drosophilidae</taxon>
        <taxon>Drosophila</taxon>
        <taxon>Sophophora</taxon>
    </lineage>
</organism>
<proteinExistence type="predicted"/>
<reference evidence="2" key="2">
    <citation type="submission" date="2025-08" db="UniProtKB">
        <authorList>
            <consortium name="RefSeq"/>
        </authorList>
    </citation>
    <scope>IDENTIFICATION</scope>
    <source>
        <strain evidence="2">14028-0561.14</strain>
        <tissue evidence="2">Whole fly</tissue>
    </source>
</reference>
<sequence length="490" mass="57192">MSEGELKELLTSWGFEHIFPLLSAEDITLRRLRFLTESDLTYLFRHFKLGEKIEFRFHLLEWKRNEGLNTPDKTSIQLERDLDENDFEVPQPSTSSSTSNTSFVNQNQSFIDLLLALQDHPAGDYVKRTIDEKNSLNDTSRKILIEAIVTYMVKNKIKPGKADFDRISHDIEREFNDDKKIYYNCVGQRPSGRLYDKYYNTLKKLKKYGEVFDSSSSGKGPDSTEQKISNEKAAQAQKWLKSNDEPWSVVEEKWRLCYKLRRDDIVNTDGRKFSISWLLSQWSLYSHILGHLLVEIDFLILYPECPPLMSKWDSFREKITPILNQRLTDSVYLSYLEEINAHTEGSDQTLALLLHVLLLSMRKSNVKTTVKDSQSSFIIQATSYCKAEKQLETLKTKIYNSGETQKPIIVAIGGNFDCTKFYVYFYDIKYSAPDFLTAFDISFKIFHVLDLKYPVESFEFWMFVQKYFYGIHLDTDKVPPNILCLISDLK</sequence>
<protein>
    <submittedName>
        <fullName evidence="2">Uncharacterized protein</fullName>
    </submittedName>
</protein>
<evidence type="ECO:0000313" key="1">
    <source>
        <dbReference type="Proteomes" id="UP001652661"/>
    </source>
</evidence>
<dbReference type="PANTHER" id="PTHR31025">
    <property type="entry name" value="SI:CH211-196P9.1-RELATED"/>
    <property type="match status" value="1"/>
</dbReference>
<dbReference type="AlphaFoldDB" id="A0A6P4JRT0"/>